<dbReference type="GO" id="GO:0005737">
    <property type="term" value="C:cytoplasm"/>
    <property type="evidence" value="ECO:0007669"/>
    <property type="project" value="TreeGrafter"/>
</dbReference>
<dbReference type="CDD" id="cd04300">
    <property type="entry name" value="GT35_Glycogen_Phosphorylase"/>
    <property type="match status" value="1"/>
</dbReference>
<dbReference type="FunFam" id="3.40.50.2000:FF:000003">
    <property type="entry name" value="Alpha-1,4 glucan phosphorylase"/>
    <property type="match status" value="1"/>
</dbReference>
<comment type="similarity">
    <text evidence="3 11">Belongs to the glycogen phosphorylase family.</text>
</comment>
<keyword evidence="4" id="KW-0021">Allosteric enzyme</keyword>
<sequence>MRIIKERRLKLSKKQFKQDFEERLTSKFATDLTKAGYQEIYDALASVVKHYYANIWVADNQYKDETGKKQAYYFSIEFLPGKMLKSNLLNLGILNTVREGLNDFGIELDEVAKIEPDMAIGNGGLGRLASCFMDSLASTGLPGNGNGIRYRYGLFKQKIVDGYQVELPDSWLNNGNPWEVRRADKAVEVTFGGEVWLEDDGKGNLIPHYKDQERVLAVPYDTPMVGFENTTVNNMCLWRSEVPEELDPKFQNLDYMRQTSMLSAELYPDDSNYDGRLLRLKQEYFFVSAGLQRILHHYKGTQKKDIRKIGDYIAVHINDTHPALCVPEFMRLLVDEYGVGWNRAWDTTLKVMSYTNHTILSEALEKWPEEMIKQLLPRIYQIIVEIDRRRTAELLPKVGATLVHNTRIIKDGQIHMANLSIIGSHSTNGVAKLHSDLLKDVELHDFYEIYPERFNNKTNGIADRRWIQIANERLSGIIDETIGKTWRHDLDELKLLKNFKNDEKTLEQLQKAKFDDKLRLAAVIKEQNGITVNPDAIFDVQVKRLHAYKRQLLNALHILKLYFDLKDNPELDMVPRVFIFGAKAAPSYHYAKSIIKVINEIANMINNDQTIKDKLKVVFMENYNVSLAEVIIPAANVGEQISLASKEASGTSNMKFMLNGALTIGTLDGANIEIFEAAGDGNNFVFGLTKDEVYEYYRNGNYNAHDIYEQNPVVNRILNALIDGTVPNIKSEGREIFDSLTVYNDEYFVLRDFNDYVRAQAELEKLYRDQKAWTQASLMNIANVGRFSSDRTVREYADDIWYIKAKKE</sequence>
<dbReference type="SUPFAM" id="SSF53756">
    <property type="entry name" value="UDP-Glycosyltransferase/glycogen phosphorylase"/>
    <property type="match status" value="1"/>
</dbReference>
<reference evidence="12 13" key="1">
    <citation type="submission" date="2015-01" db="EMBL/GenBank/DDBJ databases">
        <title>Lactococcus lactis subsp.lactis JCM 5805 whole genome shotgun sequence.</title>
        <authorList>
            <person name="Fujii T."/>
            <person name="Tomita Y."/>
            <person name="Ikushima S."/>
            <person name="Fujiwara D."/>
        </authorList>
    </citation>
    <scope>NUCLEOTIDE SEQUENCE [LARGE SCALE GENOMIC DNA]</scope>
    <source>
        <strain evidence="12 13">JCM 5805</strain>
    </source>
</reference>
<dbReference type="PROSITE" id="PS00102">
    <property type="entry name" value="PHOSPHORYLASE"/>
    <property type="match status" value="1"/>
</dbReference>
<name>A0A0B8QMC3_LACLL</name>
<dbReference type="PANTHER" id="PTHR11468">
    <property type="entry name" value="GLYCOGEN PHOSPHORYLASE"/>
    <property type="match status" value="1"/>
</dbReference>
<dbReference type="GO" id="GO:0008184">
    <property type="term" value="F:glycogen phosphorylase activity"/>
    <property type="evidence" value="ECO:0007669"/>
    <property type="project" value="InterPro"/>
</dbReference>
<evidence type="ECO:0000256" key="4">
    <source>
        <dbReference type="ARBA" id="ARBA00022533"/>
    </source>
</evidence>
<evidence type="ECO:0000256" key="5">
    <source>
        <dbReference type="ARBA" id="ARBA00022676"/>
    </source>
</evidence>
<evidence type="ECO:0000256" key="8">
    <source>
        <dbReference type="ARBA" id="ARBA00023277"/>
    </source>
</evidence>
<comment type="cofactor">
    <cofactor evidence="2 11">
        <name>pyridoxal 5'-phosphate</name>
        <dbReference type="ChEBI" id="CHEBI:597326"/>
    </cofactor>
</comment>
<evidence type="ECO:0000256" key="3">
    <source>
        <dbReference type="ARBA" id="ARBA00006047"/>
    </source>
</evidence>
<organism evidence="12 13">
    <name type="scientific">Lactococcus lactis subsp. lactis</name>
    <name type="common">Streptococcus lactis</name>
    <dbReference type="NCBI Taxonomy" id="1360"/>
    <lineage>
        <taxon>Bacteria</taxon>
        <taxon>Bacillati</taxon>
        <taxon>Bacillota</taxon>
        <taxon>Bacilli</taxon>
        <taxon>Lactobacillales</taxon>
        <taxon>Streptococcaceae</taxon>
        <taxon>Lactococcus</taxon>
    </lineage>
</organism>
<gene>
    <name evidence="12" type="ORF">JCM5805K_0804</name>
</gene>
<dbReference type="GO" id="GO:0005980">
    <property type="term" value="P:glycogen catabolic process"/>
    <property type="evidence" value="ECO:0007669"/>
    <property type="project" value="UniProtKB-ARBA"/>
</dbReference>
<comment type="function">
    <text evidence="9">Phosphorylase is an important allosteric enzyme in carbohydrate metabolism. Enzymes from different sources differ in their regulatory mechanisms and in their natural substrates. However, all known phosphorylases share catalytic and structural properties.</text>
</comment>
<dbReference type="InterPro" id="IPR011833">
    <property type="entry name" value="Glycg_phsphrylas"/>
</dbReference>
<dbReference type="PIRSF" id="PIRSF000460">
    <property type="entry name" value="Pprylas_GlgP"/>
    <property type="match status" value="1"/>
</dbReference>
<evidence type="ECO:0000256" key="7">
    <source>
        <dbReference type="ARBA" id="ARBA00022898"/>
    </source>
</evidence>
<accession>A0A0B8QMC3</accession>
<evidence type="ECO:0000256" key="9">
    <source>
        <dbReference type="ARBA" id="ARBA00025174"/>
    </source>
</evidence>
<evidence type="ECO:0000256" key="11">
    <source>
        <dbReference type="RuleBase" id="RU000587"/>
    </source>
</evidence>
<dbReference type="GO" id="GO:0030170">
    <property type="term" value="F:pyridoxal phosphate binding"/>
    <property type="evidence" value="ECO:0007669"/>
    <property type="project" value="InterPro"/>
</dbReference>
<feature type="modified residue" description="N6-(pyridoxal phosphate)lysine" evidence="10">
    <location>
        <position position="655"/>
    </location>
</feature>
<comment type="catalytic activity">
    <reaction evidence="1 11">
        <text>[(1-&gt;4)-alpha-D-glucosyl](n) + phosphate = [(1-&gt;4)-alpha-D-glucosyl](n-1) + alpha-D-glucose 1-phosphate</text>
        <dbReference type="Rhea" id="RHEA:41732"/>
        <dbReference type="Rhea" id="RHEA-COMP:9584"/>
        <dbReference type="Rhea" id="RHEA-COMP:9586"/>
        <dbReference type="ChEBI" id="CHEBI:15444"/>
        <dbReference type="ChEBI" id="CHEBI:43474"/>
        <dbReference type="ChEBI" id="CHEBI:58601"/>
        <dbReference type="EC" id="2.4.1.1"/>
    </reaction>
</comment>
<evidence type="ECO:0000313" key="12">
    <source>
        <dbReference type="EMBL" id="GAM79696.1"/>
    </source>
</evidence>
<evidence type="ECO:0000313" key="13">
    <source>
        <dbReference type="Proteomes" id="UP000031847"/>
    </source>
</evidence>
<proteinExistence type="inferred from homology"/>
<comment type="function">
    <text evidence="11">Allosteric enzyme that catalyzes the rate-limiting step in glycogen catabolism, the phosphorolytic cleavage of glycogen to produce glucose-1-phosphate, and plays a central role in maintaining cellular and organismal glucose homeostasis.</text>
</comment>
<keyword evidence="6 11" id="KW-0808">Transferase</keyword>
<comment type="caution">
    <text evidence="12">The sequence shown here is derived from an EMBL/GenBank/DDBJ whole genome shotgun (WGS) entry which is preliminary data.</text>
</comment>
<keyword evidence="7 10" id="KW-0663">Pyridoxal phosphate</keyword>
<dbReference type="PANTHER" id="PTHR11468:SF3">
    <property type="entry name" value="GLYCOGEN PHOSPHORYLASE, LIVER FORM"/>
    <property type="match status" value="1"/>
</dbReference>
<dbReference type="Gene3D" id="3.40.50.2000">
    <property type="entry name" value="Glycogen Phosphorylase B"/>
    <property type="match status" value="2"/>
</dbReference>
<protein>
    <recommendedName>
        <fullName evidence="11">Alpha-1,4 glucan phosphorylase</fullName>
        <ecNumber evidence="11">2.4.1.1</ecNumber>
    </recommendedName>
</protein>
<dbReference type="EMBL" id="BBSI01000017">
    <property type="protein sequence ID" value="GAM79696.1"/>
    <property type="molecule type" value="Genomic_DNA"/>
</dbReference>
<dbReference type="EC" id="2.4.1.1" evidence="11"/>
<dbReference type="AlphaFoldDB" id="A0A0B8QMC3"/>
<dbReference type="Pfam" id="PF00343">
    <property type="entry name" value="Phosphorylase"/>
    <property type="match status" value="1"/>
</dbReference>
<dbReference type="InterPro" id="IPR000811">
    <property type="entry name" value="Glyco_trans_35"/>
</dbReference>
<evidence type="ECO:0000256" key="1">
    <source>
        <dbReference type="ARBA" id="ARBA00001275"/>
    </source>
</evidence>
<dbReference type="NCBIfam" id="TIGR02093">
    <property type="entry name" value="P_ylase"/>
    <property type="match status" value="1"/>
</dbReference>
<keyword evidence="5 11" id="KW-0328">Glycosyltransferase</keyword>
<evidence type="ECO:0000256" key="6">
    <source>
        <dbReference type="ARBA" id="ARBA00022679"/>
    </source>
</evidence>
<keyword evidence="8 11" id="KW-0119">Carbohydrate metabolism</keyword>
<dbReference type="Proteomes" id="UP000031847">
    <property type="component" value="Unassembled WGS sequence"/>
</dbReference>
<evidence type="ECO:0000256" key="10">
    <source>
        <dbReference type="PIRSR" id="PIRSR000460-1"/>
    </source>
</evidence>
<evidence type="ECO:0000256" key="2">
    <source>
        <dbReference type="ARBA" id="ARBA00001933"/>
    </source>
</evidence>
<dbReference type="InterPro" id="IPR035090">
    <property type="entry name" value="Pyridoxal_P_attach_site"/>
</dbReference>